<evidence type="ECO:0000256" key="6">
    <source>
        <dbReference type="SAM" id="Phobius"/>
    </source>
</evidence>
<evidence type="ECO:0000313" key="10">
    <source>
        <dbReference type="Proteomes" id="UP001205861"/>
    </source>
</evidence>
<comment type="caution">
    <text evidence="9">The sequence shown here is derived from an EMBL/GenBank/DDBJ whole genome shotgun (WGS) entry which is preliminary data.</text>
</comment>
<accession>A0ABT2BFT7</accession>
<feature type="transmembrane region" description="Helical" evidence="6">
    <location>
        <begin position="302"/>
        <end position="329"/>
    </location>
</feature>
<organism evidence="9 10">
    <name type="scientific">Massilia solisilvae</name>
    <dbReference type="NCBI Taxonomy" id="1811225"/>
    <lineage>
        <taxon>Bacteria</taxon>
        <taxon>Pseudomonadati</taxon>
        <taxon>Pseudomonadota</taxon>
        <taxon>Betaproteobacteria</taxon>
        <taxon>Burkholderiales</taxon>
        <taxon>Oxalobacteraceae</taxon>
        <taxon>Telluria group</taxon>
        <taxon>Massilia</taxon>
    </lineage>
</organism>
<feature type="transmembrane region" description="Helical" evidence="6">
    <location>
        <begin position="20"/>
        <end position="39"/>
    </location>
</feature>
<name>A0ABT2BFT7_9BURK</name>
<sequence>MKIPPGYVARNLWSRRLTTVLTAAGLALVVFVFAAVLMLNEGLHDTMVTTGEYDNVVLIRSSSETEVQSSVPRAQADAAISHPAVALTGEGLPLASRETVVLISLDKRESSQRSNVLIRGVGPNALELRPQIRLVAGRMFRAGSSEIVAGAGVARRFNGAGLGERMRFGQREWTVVGLFDAGGSGFDSEIWGDADQLMQAFRRPSYSSIVLRLADSAQFERFKKDIETDPRLTLEAKREQAYYSDQTKALSTFINILGMTLSVVFSIGAVIGATVTMYASVANRVAEIGTLRALGFQRRSILAAFLVEALMLGLVGGVAGLACASAMQLVSFSTTNFQSFSELAFGFRLTPAIAAESLLFALAMGFVGGFLPALRASRMEIVDALRAA</sequence>
<feature type="transmembrane region" description="Helical" evidence="6">
    <location>
        <begin position="349"/>
        <end position="371"/>
    </location>
</feature>
<keyword evidence="4 6" id="KW-1133">Transmembrane helix</keyword>
<evidence type="ECO:0000256" key="3">
    <source>
        <dbReference type="ARBA" id="ARBA00022692"/>
    </source>
</evidence>
<dbReference type="Pfam" id="PF02687">
    <property type="entry name" value="FtsX"/>
    <property type="match status" value="1"/>
</dbReference>
<dbReference type="InterPro" id="IPR051125">
    <property type="entry name" value="ABC-4/HrtB_transporter"/>
</dbReference>
<dbReference type="InterPro" id="IPR025857">
    <property type="entry name" value="MacB_PCD"/>
</dbReference>
<keyword evidence="5 6" id="KW-0472">Membrane</keyword>
<evidence type="ECO:0000256" key="5">
    <source>
        <dbReference type="ARBA" id="ARBA00023136"/>
    </source>
</evidence>
<evidence type="ECO:0000256" key="4">
    <source>
        <dbReference type="ARBA" id="ARBA00022989"/>
    </source>
</evidence>
<dbReference type="Pfam" id="PF12704">
    <property type="entry name" value="MacB_PCD"/>
    <property type="match status" value="1"/>
</dbReference>
<protein>
    <submittedName>
        <fullName evidence="9">ABC transporter permease</fullName>
    </submittedName>
</protein>
<reference evidence="9 10" key="1">
    <citation type="submission" date="2022-08" db="EMBL/GenBank/DDBJ databases">
        <title>Reclassification of Massilia species as members of the genera Telluria, Duganella, Pseudoduganella, Mokoshia gen. nov. and Zemynaea gen. nov. using orthogonal and non-orthogonal genome-based approaches.</title>
        <authorList>
            <person name="Bowman J.P."/>
        </authorList>
    </citation>
    <scope>NUCLEOTIDE SEQUENCE [LARGE SCALE GENOMIC DNA]</scope>
    <source>
        <strain evidence="9 10">JCM 31607</strain>
    </source>
</reference>
<evidence type="ECO:0000256" key="1">
    <source>
        <dbReference type="ARBA" id="ARBA00004651"/>
    </source>
</evidence>
<keyword evidence="3 6" id="KW-0812">Transmembrane</keyword>
<dbReference type="RefSeq" id="WP_258855108.1">
    <property type="nucleotide sequence ID" value="NZ_JANUGV010000001.1"/>
</dbReference>
<feature type="transmembrane region" description="Helical" evidence="6">
    <location>
        <begin position="256"/>
        <end position="281"/>
    </location>
</feature>
<dbReference type="InterPro" id="IPR003838">
    <property type="entry name" value="ABC3_permease_C"/>
</dbReference>
<evidence type="ECO:0000313" key="9">
    <source>
        <dbReference type="EMBL" id="MCS0607374.1"/>
    </source>
</evidence>
<keyword evidence="2" id="KW-1003">Cell membrane</keyword>
<keyword evidence="10" id="KW-1185">Reference proteome</keyword>
<evidence type="ECO:0000259" key="8">
    <source>
        <dbReference type="Pfam" id="PF12704"/>
    </source>
</evidence>
<dbReference type="PANTHER" id="PTHR43738:SF2">
    <property type="entry name" value="ABC TRANSPORTER PERMEASE"/>
    <property type="match status" value="1"/>
</dbReference>
<evidence type="ECO:0000256" key="2">
    <source>
        <dbReference type="ARBA" id="ARBA00022475"/>
    </source>
</evidence>
<proteinExistence type="predicted"/>
<dbReference type="EMBL" id="JANUGV010000001">
    <property type="protein sequence ID" value="MCS0607374.1"/>
    <property type="molecule type" value="Genomic_DNA"/>
</dbReference>
<feature type="domain" description="ABC3 transporter permease C-terminal" evidence="7">
    <location>
        <begin position="260"/>
        <end position="381"/>
    </location>
</feature>
<evidence type="ECO:0000259" key="7">
    <source>
        <dbReference type="Pfam" id="PF02687"/>
    </source>
</evidence>
<dbReference type="Proteomes" id="UP001205861">
    <property type="component" value="Unassembled WGS sequence"/>
</dbReference>
<gene>
    <name evidence="9" type="ORF">NX773_04240</name>
</gene>
<dbReference type="PANTHER" id="PTHR43738">
    <property type="entry name" value="ABC TRANSPORTER, MEMBRANE PROTEIN"/>
    <property type="match status" value="1"/>
</dbReference>
<feature type="domain" description="MacB-like periplasmic core" evidence="8">
    <location>
        <begin position="19"/>
        <end position="228"/>
    </location>
</feature>
<comment type="subcellular location">
    <subcellularLocation>
        <location evidence="1">Cell membrane</location>
        <topology evidence="1">Multi-pass membrane protein</topology>
    </subcellularLocation>
</comment>